<dbReference type="InterPro" id="IPR058805">
    <property type="entry name" value="SpaO_FliMN_C_rel"/>
</dbReference>
<evidence type="ECO:0000256" key="2">
    <source>
        <dbReference type="ARBA" id="ARBA00021925"/>
    </source>
</evidence>
<dbReference type="GO" id="GO:0030254">
    <property type="term" value="P:protein secretion by the type III secretion system"/>
    <property type="evidence" value="ECO:0007669"/>
    <property type="project" value="InterPro"/>
</dbReference>
<evidence type="ECO:0000259" key="7">
    <source>
        <dbReference type="Pfam" id="PF26304"/>
    </source>
</evidence>
<dbReference type="Pfam" id="PF01052">
    <property type="entry name" value="FliMN_C"/>
    <property type="match status" value="1"/>
</dbReference>
<dbReference type="SUPFAM" id="SSF101801">
    <property type="entry name" value="Surface presentation of antigens (SPOA)"/>
    <property type="match status" value="1"/>
</dbReference>
<feature type="domain" description="SpaO N-terminal" evidence="6">
    <location>
        <begin position="15"/>
        <end position="147"/>
    </location>
</feature>
<dbReference type="GO" id="GO:0071978">
    <property type="term" value="P:bacterial-type flagellum-dependent swarming motility"/>
    <property type="evidence" value="ECO:0007669"/>
    <property type="project" value="TreeGrafter"/>
</dbReference>
<dbReference type="AlphaFoldDB" id="A0A7Y7Y3G8"/>
<proteinExistence type="inferred from homology"/>
<reference evidence="8 9" key="1">
    <citation type="submission" date="2020-04" db="EMBL/GenBank/DDBJ databases">
        <title>Molecular characterization of pseudomonads from Agaricus bisporus reveal novel blotch 2 pathogens in Western Europe.</title>
        <authorList>
            <person name="Taparia T."/>
            <person name="Krijger M."/>
            <person name="Haynes E."/>
            <person name="Elpinstone J.G."/>
            <person name="Noble R."/>
            <person name="Van Der Wolf J."/>
        </authorList>
    </citation>
    <scope>NUCLEOTIDE SEQUENCE [LARGE SCALE GENOMIC DNA]</scope>
    <source>
        <strain evidence="8 9">IPO3738</strain>
    </source>
</reference>
<sequence length="322" mass="34686">MNRAAARATGHSLGLRRIEPLLHARQCAIERWRRGGHQAELSPLVVPGDYLGFCAEGLGPGWQGLVDAREWLDGILPQLRSLLKAPCSIELLAELFQAVPRPLDITLDELRYERLSMVEPVTLATLEHRLLPRIATARGSLWVIRLPVAPPAAEPWLPGPCVSGSWLARVPHPVRATLGSSELAGAALSTLAAGDVLRISRPARLLHLAGQPVGEFTFTEEGLHMSLSPAEPDTPEEQKTEPASSLGRLPVRLEFVLAEQAVSLAELAALLEGQVLALDPAVLGDIEVRANGRAVARGELVHLGEELGVELRQVGRGALDEQ</sequence>
<comment type="similarity">
    <text evidence="1">Belongs to the FliN/MopA/SpaO family.</text>
</comment>
<dbReference type="InterPro" id="IPR003283">
    <property type="entry name" value="T3SS_OMP_SpaO"/>
</dbReference>
<name>A0A7Y7Y3G8_9PSED</name>
<gene>
    <name evidence="8" type="primary">sctQ</name>
    <name evidence="8" type="ORF">HX845_20445</name>
</gene>
<dbReference type="NCBIfam" id="TIGR02551">
    <property type="entry name" value="SpaO_YscQ"/>
    <property type="match status" value="1"/>
</dbReference>
<evidence type="ECO:0000256" key="3">
    <source>
        <dbReference type="ARBA" id="ARBA00023026"/>
    </source>
</evidence>
<organism evidence="8 9">
    <name type="scientific">Pseudomonas gingeri</name>
    <dbReference type="NCBI Taxonomy" id="117681"/>
    <lineage>
        <taxon>Bacteria</taxon>
        <taxon>Pseudomonadati</taxon>
        <taxon>Pseudomonadota</taxon>
        <taxon>Gammaproteobacteria</taxon>
        <taxon>Pseudomonadales</taxon>
        <taxon>Pseudomonadaceae</taxon>
        <taxon>Pseudomonas</taxon>
    </lineage>
</organism>
<evidence type="ECO:0000313" key="9">
    <source>
        <dbReference type="Proteomes" id="UP000517547"/>
    </source>
</evidence>
<feature type="domain" description="Flagellar motor switch protein FliN-like C-terminal" evidence="5">
    <location>
        <begin position="246"/>
        <end position="313"/>
    </location>
</feature>
<dbReference type="Pfam" id="PF26294">
    <property type="entry name" value="SpaO_N"/>
    <property type="match status" value="1"/>
</dbReference>
<dbReference type="EMBL" id="JACAQE010000007">
    <property type="protein sequence ID" value="NWC16042.1"/>
    <property type="molecule type" value="Genomic_DNA"/>
</dbReference>
<dbReference type="PRINTS" id="PR01339">
    <property type="entry name" value="TYPE3OMOPROT"/>
</dbReference>
<dbReference type="InterPro" id="IPR013385">
    <property type="entry name" value="T3SS_SpaO/YscQ/SpaO"/>
</dbReference>
<dbReference type="InterPro" id="IPR036429">
    <property type="entry name" value="SpoA-like_sf"/>
</dbReference>
<dbReference type="GO" id="GO:0050918">
    <property type="term" value="P:positive chemotaxis"/>
    <property type="evidence" value="ECO:0007669"/>
    <property type="project" value="TreeGrafter"/>
</dbReference>
<evidence type="ECO:0000256" key="1">
    <source>
        <dbReference type="ARBA" id="ARBA00009226"/>
    </source>
</evidence>
<feature type="domain" description="SpaO FliM/N C-terminal related" evidence="7">
    <location>
        <begin position="168"/>
        <end position="225"/>
    </location>
</feature>
<keyword evidence="3" id="KW-0843">Virulence</keyword>
<comment type="caution">
    <text evidence="8">The sequence shown here is derived from an EMBL/GenBank/DDBJ whole genome shotgun (WGS) entry which is preliminary data.</text>
</comment>
<evidence type="ECO:0000259" key="5">
    <source>
        <dbReference type="Pfam" id="PF01052"/>
    </source>
</evidence>
<dbReference type="RefSeq" id="WP_017128068.1">
    <property type="nucleotide sequence ID" value="NZ_JACAQE010000007.1"/>
</dbReference>
<protein>
    <recommendedName>
        <fullName evidence="2">Surface presentation of antigens protein SpaO</fullName>
    </recommendedName>
</protein>
<dbReference type="Gene3D" id="2.30.330.10">
    <property type="entry name" value="SpoA-like"/>
    <property type="match status" value="1"/>
</dbReference>
<dbReference type="PANTHER" id="PTHR30034:SF5">
    <property type="entry name" value="SECRETION SYSTEM APPARATUS PROTEIN SSAQ"/>
    <property type="match status" value="1"/>
</dbReference>
<feature type="region of interest" description="Disordered" evidence="4">
    <location>
        <begin position="225"/>
        <end position="244"/>
    </location>
</feature>
<evidence type="ECO:0000259" key="6">
    <source>
        <dbReference type="Pfam" id="PF26294"/>
    </source>
</evidence>
<dbReference type="Proteomes" id="UP000517547">
    <property type="component" value="Unassembled WGS sequence"/>
</dbReference>
<dbReference type="PANTHER" id="PTHR30034">
    <property type="entry name" value="FLAGELLAR MOTOR SWITCH PROTEIN FLIM"/>
    <property type="match status" value="1"/>
</dbReference>
<dbReference type="InterPro" id="IPR001543">
    <property type="entry name" value="FliN-like_C"/>
</dbReference>
<dbReference type="Pfam" id="PF26304">
    <property type="entry name" value="FliMN_C_rel"/>
    <property type="match status" value="1"/>
</dbReference>
<evidence type="ECO:0000256" key="4">
    <source>
        <dbReference type="SAM" id="MobiDB-lite"/>
    </source>
</evidence>
<dbReference type="InterPro" id="IPR058804">
    <property type="entry name" value="SpaO_N"/>
</dbReference>
<evidence type="ECO:0000313" key="8">
    <source>
        <dbReference type="EMBL" id="NWC16042.1"/>
    </source>
</evidence>
<accession>A0A7Y7Y3G8</accession>